<gene>
    <name evidence="2" type="ORF">DVH24_028624</name>
</gene>
<evidence type="ECO:0000313" key="2">
    <source>
        <dbReference type="EMBL" id="RXH87124.1"/>
    </source>
</evidence>
<protein>
    <submittedName>
        <fullName evidence="2">Uncharacterized protein</fullName>
    </submittedName>
</protein>
<name>A0A498IYB6_MALDO</name>
<keyword evidence="3" id="KW-1185">Reference proteome</keyword>
<evidence type="ECO:0000313" key="3">
    <source>
        <dbReference type="Proteomes" id="UP000290289"/>
    </source>
</evidence>
<comment type="caution">
    <text evidence="2">The sequence shown here is derived from an EMBL/GenBank/DDBJ whole genome shotgun (WGS) entry which is preliminary data.</text>
</comment>
<organism evidence="2 3">
    <name type="scientific">Malus domestica</name>
    <name type="common">Apple</name>
    <name type="synonym">Pyrus malus</name>
    <dbReference type="NCBI Taxonomy" id="3750"/>
    <lineage>
        <taxon>Eukaryota</taxon>
        <taxon>Viridiplantae</taxon>
        <taxon>Streptophyta</taxon>
        <taxon>Embryophyta</taxon>
        <taxon>Tracheophyta</taxon>
        <taxon>Spermatophyta</taxon>
        <taxon>Magnoliopsida</taxon>
        <taxon>eudicotyledons</taxon>
        <taxon>Gunneridae</taxon>
        <taxon>Pentapetalae</taxon>
        <taxon>rosids</taxon>
        <taxon>fabids</taxon>
        <taxon>Rosales</taxon>
        <taxon>Rosaceae</taxon>
        <taxon>Amygdaloideae</taxon>
        <taxon>Maleae</taxon>
        <taxon>Malus</taxon>
    </lineage>
</organism>
<reference evidence="2 3" key="1">
    <citation type="submission" date="2018-10" db="EMBL/GenBank/DDBJ databases">
        <title>A high-quality apple genome assembly.</title>
        <authorList>
            <person name="Hu J."/>
        </authorList>
    </citation>
    <scope>NUCLEOTIDE SEQUENCE [LARGE SCALE GENOMIC DNA]</scope>
    <source>
        <strain evidence="3">cv. HFTH1</strain>
        <tissue evidence="2">Young leaf</tissue>
    </source>
</reference>
<dbReference type="Proteomes" id="UP000290289">
    <property type="component" value="Chromosome 10"/>
</dbReference>
<evidence type="ECO:0000256" key="1">
    <source>
        <dbReference type="SAM" id="MobiDB-lite"/>
    </source>
</evidence>
<dbReference type="AlphaFoldDB" id="A0A498IYB6"/>
<accession>A0A498IYB6</accession>
<feature type="region of interest" description="Disordered" evidence="1">
    <location>
        <begin position="41"/>
        <end position="61"/>
    </location>
</feature>
<sequence>MKKTRARKRSKLGFTLVGNSEMDGDDDGDGDVLGAAAMQFGRRNHPPIAHKGSISIDQHQG</sequence>
<proteinExistence type="predicted"/>
<dbReference type="EMBL" id="RDQH01000336">
    <property type="protein sequence ID" value="RXH87124.1"/>
    <property type="molecule type" value="Genomic_DNA"/>
</dbReference>